<sequence>MEFLATMLPRDYGKQLLQSLFLVADNCSVDMDDFNADLDSVHSLMLKLRSLTSLALQAEDVTLLDVQVWFEGLVTIKPQYERFIGPQARIVHSTDFEVACVGILSGDSGRLKRGERTALEPFRRLEADSVASGAADQDASSEDEASFVEKLQKRRRLARKEPPLQHSSASNVAERFFSVARHSLQPITLEMILFLRQNSRYWNAQDIDDASR</sequence>
<evidence type="ECO:0000313" key="1">
    <source>
        <dbReference type="EMBL" id="OWZ07018.1"/>
    </source>
</evidence>
<name>A0A225VQ45_9STRA</name>
<dbReference type="PANTHER" id="PTHR40866:SF1">
    <property type="entry name" value="BED-TYPE DOMAIN-CONTAINING PROTEIN"/>
    <property type="match status" value="1"/>
</dbReference>
<organism evidence="1 2">
    <name type="scientific">Phytophthora megakarya</name>
    <dbReference type="NCBI Taxonomy" id="4795"/>
    <lineage>
        <taxon>Eukaryota</taxon>
        <taxon>Sar</taxon>
        <taxon>Stramenopiles</taxon>
        <taxon>Oomycota</taxon>
        <taxon>Peronosporomycetes</taxon>
        <taxon>Peronosporales</taxon>
        <taxon>Peronosporaceae</taxon>
        <taxon>Phytophthora</taxon>
    </lineage>
</organism>
<proteinExistence type="predicted"/>
<keyword evidence="2" id="KW-1185">Reference proteome</keyword>
<comment type="caution">
    <text evidence="1">The sequence shown here is derived from an EMBL/GenBank/DDBJ whole genome shotgun (WGS) entry which is preliminary data.</text>
</comment>
<gene>
    <name evidence="1" type="ORF">PHMEG_00020644</name>
</gene>
<dbReference type="Proteomes" id="UP000198211">
    <property type="component" value="Unassembled WGS sequence"/>
</dbReference>
<accession>A0A225VQ45</accession>
<dbReference type="EMBL" id="NBNE01003713">
    <property type="protein sequence ID" value="OWZ07018.1"/>
    <property type="molecule type" value="Genomic_DNA"/>
</dbReference>
<dbReference type="OrthoDB" id="123073at2759"/>
<reference evidence="2" key="1">
    <citation type="submission" date="2017-03" db="EMBL/GenBank/DDBJ databases">
        <title>Phytopthora megakarya and P. palmivora, two closely related causual agents of cacao black pod achieved similar genome size and gene model numbers by different mechanisms.</title>
        <authorList>
            <person name="Ali S."/>
            <person name="Shao J."/>
            <person name="Larry D.J."/>
            <person name="Kronmiller B."/>
            <person name="Shen D."/>
            <person name="Strem M.D."/>
            <person name="Melnick R.L."/>
            <person name="Guiltinan M.J."/>
            <person name="Tyler B.M."/>
            <person name="Meinhardt L.W."/>
            <person name="Bailey B.A."/>
        </authorList>
    </citation>
    <scope>NUCLEOTIDE SEQUENCE [LARGE SCALE GENOMIC DNA]</scope>
    <source>
        <strain evidence="2">zdho120</strain>
    </source>
</reference>
<protein>
    <recommendedName>
        <fullName evidence="3">HAT C-terminal dimerisation domain-containing protein</fullName>
    </recommendedName>
</protein>
<evidence type="ECO:0008006" key="3">
    <source>
        <dbReference type="Google" id="ProtNLM"/>
    </source>
</evidence>
<dbReference type="AlphaFoldDB" id="A0A225VQ45"/>
<dbReference type="PANTHER" id="PTHR40866">
    <property type="entry name" value="BED-TYPE DOMAIN-CONTAINING PROTEIN"/>
    <property type="match status" value="1"/>
</dbReference>
<evidence type="ECO:0000313" key="2">
    <source>
        <dbReference type="Proteomes" id="UP000198211"/>
    </source>
</evidence>